<dbReference type="RefSeq" id="WP_074796324.1">
    <property type="nucleotide sequence ID" value="NZ_FOVJ01000002.1"/>
</dbReference>
<organism evidence="3 4">
    <name type="scientific">Nitrosospira briensis</name>
    <dbReference type="NCBI Taxonomy" id="35799"/>
    <lineage>
        <taxon>Bacteria</taxon>
        <taxon>Pseudomonadati</taxon>
        <taxon>Pseudomonadota</taxon>
        <taxon>Betaproteobacteria</taxon>
        <taxon>Nitrosomonadales</taxon>
        <taxon>Nitrosomonadaceae</taxon>
        <taxon>Nitrosospira</taxon>
    </lineage>
</organism>
<accession>A0A1I5AXL4</accession>
<feature type="region of interest" description="Disordered" evidence="1">
    <location>
        <begin position="167"/>
        <end position="257"/>
    </location>
</feature>
<keyword evidence="2" id="KW-0472">Membrane</keyword>
<keyword evidence="2" id="KW-1133">Transmembrane helix</keyword>
<name>A0A1I5AXL4_9PROT</name>
<evidence type="ECO:0000313" key="3">
    <source>
        <dbReference type="EMBL" id="SFN67195.1"/>
    </source>
</evidence>
<sequence>MVTTEDKGEVRRGACRARQKGFTYVWIMFVVALTGITLAAAGQVWRTETRREKEKELMFVGDQFRQAIGSYYESSPEIPRRYPDSLEKLLLDNRFPAVKRHLRKIYFDPMTGSDEWGLIRRPGIGIVGVHSLSTQAPVKKTNFHARDASFKGAESYRDWKFIYSPGASHTGPQLAPQPAPQPQWQSGFQTPPGPGQEPEAQIQPVQPEQSESQLWDPFFRREPSPASADATAPAEDFGAQLPGHFRQDGQEQQHAPP</sequence>
<reference evidence="4" key="1">
    <citation type="submission" date="2016-10" db="EMBL/GenBank/DDBJ databases">
        <authorList>
            <person name="Varghese N."/>
        </authorList>
    </citation>
    <scope>NUCLEOTIDE SEQUENCE [LARGE SCALE GENOMIC DNA]</scope>
    <source>
        <strain evidence="4">Nsp8</strain>
    </source>
</reference>
<keyword evidence="2" id="KW-0812">Transmembrane</keyword>
<keyword evidence="4" id="KW-1185">Reference proteome</keyword>
<evidence type="ECO:0000256" key="1">
    <source>
        <dbReference type="SAM" id="MobiDB-lite"/>
    </source>
</evidence>
<proteinExistence type="predicted"/>
<feature type="compositionally biased region" description="Low complexity" evidence="1">
    <location>
        <begin position="224"/>
        <end position="236"/>
    </location>
</feature>
<evidence type="ECO:0000313" key="4">
    <source>
        <dbReference type="Proteomes" id="UP000183107"/>
    </source>
</evidence>
<dbReference type="EMBL" id="FOVJ01000002">
    <property type="protein sequence ID" value="SFN67195.1"/>
    <property type="molecule type" value="Genomic_DNA"/>
</dbReference>
<evidence type="ECO:0000256" key="2">
    <source>
        <dbReference type="SAM" id="Phobius"/>
    </source>
</evidence>
<gene>
    <name evidence="3" type="ORF">SAMN05216386_1576</name>
</gene>
<protein>
    <submittedName>
        <fullName evidence="3">Type II secretory pathway, pseudopilin PulG</fullName>
    </submittedName>
</protein>
<dbReference type="Proteomes" id="UP000183107">
    <property type="component" value="Unassembled WGS sequence"/>
</dbReference>
<feature type="transmembrane region" description="Helical" evidence="2">
    <location>
        <begin position="21"/>
        <end position="45"/>
    </location>
</feature>
<feature type="compositionally biased region" description="Polar residues" evidence="1">
    <location>
        <begin position="203"/>
        <end position="213"/>
    </location>
</feature>
<dbReference type="AlphaFoldDB" id="A0A1I5AXL4"/>